<name>A0A2Z2PES0_9HYPH</name>
<organism evidence="1">
    <name type="scientific">Agrobacterium genomosp. 6</name>
    <dbReference type="NCBI Taxonomy" id="1183411"/>
    <lineage>
        <taxon>Bacteria</taxon>
        <taxon>Pseudomonadati</taxon>
        <taxon>Pseudomonadota</taxon>
        <taxon>Alphaproteobacteria</taxon>
        <taxon>Hyphomicrobiales</taxon>
        <taxon>Rhizobiaceae</taxon>
        <taxon>Rhizobium/Agrobacterium group</taxon>
        <taxon>Agrobacterium</taxon>
        <taxon>Agrobacterium tumefaciens complex</taxon>
    </lineage>
</organism>
<dbReference type="EMBL" id="KY000025">
    <property type="protein sequence ID" value="ASK40760.1"/>
    <property type="molecule type" value="Genomic_DNA"/>
</dbReference>
<protein>
    <submittedName>
        <fullName evidence="1">Uncharacterized protein</fullName>
    </submittedName>
</protein>
<dbReference type="EMBL" id="KY000029">
    <property type="protein sequence ID" value="ASK41523.1"/>
    <property type="molecule type" value="Genomic_DNA"/>
</dbReference>
<geneLocation type="plasmid" evidence="1">
    <name>pTi_AR125</name>
</geneLocation>
<evidence type="ECO:0000313" key="2">
    <source>
        <dbReference type="EMBL" id="ASK41523.1"/>
    </source>
</evidence>
<proteinExistence type="predicted"/>
<keyword evidence="1" id="KW-0614">Plasmid</keyword>
<dbReference type="AlphaFoldDB" id="A0A2Z2PES0"/>
<evidence type="ECO:0000313" key="1">
    <source>
        <dbReference type="EMBL" id="ASK40760.1"/>
    </source>
</evidence>
<geneLocation type="plasmid" evidence="2">
    <name>pTi_CFBP5499</name>
</geneLocation>
<accession>A0A2Z2PES0</accession>
<sequence length="79" mass="8592">MNDIAIFLPADIDFILVRRHGATTLMCLRYVLAVEGWHQRGGRNILLVDGGSRPSSAATRSVLSPSRVSFGSLSFSRSS</sequence>
<reference evidence="1" key="1">
    <citation type="submission" date="2016-10" db="EMBL/GenBank/DDBJ databases">
        <title>Agrobacterium Ti plasmids: Classification based on T-DNA and Vir regions organization.</title>
        <authorList>
            <person name="Nabi N."/>
            <person name="Vial L."/>
            <person name="Ben Hafsa A."/>
            <person name="Chapulliot D."/>
            <person name="Berard A."/>
            <person name="Chauveau A."/>
            <person name="Le Paslier M.-C."/>
            <person name="Harzallah Skhiri F."/>
            <person name="Brunel D."/>
            <person name="Nesme X."/>
            <person name="Chaouachi M."/>
        </authorList>
    </citation>
    <scope>NUCLEOTIDE SEQUENCE</scope>
    <source>
        <strain evidence="1">AR125</strain>
        <strain evidence="2">CFBP5499</strain>
        <plasmid evidence="1">pTi_AR125</plasmid>
        <plasmid evidence="2">pTi_CFBP5499</plasmid>
    </source>
</reference>